<comment type="caution">
    <text evidence="1">The sequence shown here is derived from an EMBL/GenBank/DDBJ whole genome shotgun (WGS) entry which is preliminary data.</text>
</comment>
<dbReference type="AlphaFoldDB" id="A0ABD0MH41"/>
<sequence>MENGNADSLYRLPVFLTEHKLSTELQHIDASGDVTLPGALGTDEWQEAQQGDEDLQLVMRYVSSANVPSGPERRTLPPMIVCPAAKQEEVWRQYHEALAHA</sequence>
<feature type="non-terminal residue" evidence="1">
    <location>
        <position position="101"/>
    </location>
</feature>
<keyword evidence="2" id="KW-1185">Reference proteome</keyword>
<dbReference type="EMBL" id="JAMKFB020000713">
    <property type="protein sequence ID" value="KAL0148091.1"/>
    <property type="molecule type" value="Genomic_DNA"/>
</dbReference>
<dbReference type="Proteomes" id="UP001529510">
    <property type="component" value="Unassembled WGS sequence"/>
</dbReference>
<evidence type="ECO:0000313" key="1">
    <source>
        <dbReference type="EMBL" id="KAL0148091.1"/>
    </source>
</evidence>
<gene>
    <name evidence="1" type="ORF">M9458_056631</name>
</gene>
<reference evidence="1 2" key="1">
    <citation type="submission" date="2024-05" db="EMBL/GenBank/DDBJ databases">
        <title>Genome sequencing and assembly of Indian major carp, Cirrhinus mrigala (Hamilton, 1822).</title>
        <authorList>
            <person name="Mohindra V."/>
            <person name="Chowdhury L.M."/>
            <person name="Lal K."/>
            <person name="Jena J.K."/>
        </authorList>
    </citation>
    <scope>NUCLEOTIDE SEQUENCE [LARGE SCALE GENOMIC DNA]</scope>
    <source>
        <strain evidence="1">CM1030</strain>
        <tissue evidence="1">Blood</tissue>
    </source>
</reference>
<protein>
    <submittedName>
        <fullName evidence="1">Uncharacterized protein</fullName>
    </submittedName>
</protein>
<accession>A0ABD0MH41</accession>
<name>A0ABD0MH41_CIRMR</name>
<organism evidence="1 2">
    <name type="scientific">Cirrhinus mrigala</name>
    <name type="common">Mrigala</name>
    <dbReference type="NCBI Taxonomy" id="683832"/>
    <lineage>
        <taxon>Eukaryota</taxon>
        <taxon>Metazoa</taxon>
        <taxon>Chordata</taxon>
        <taxon>Craniata</taxon>
        <taxon>Vertebrata</taxon>
        <taxon>Euteleostomi</taxon>
        <taxon>Actinopterygii</taxon>
        <taxon>Neopterygii</taxon>
        <taxon>Teleostei</taxon>
        <taxon>Ostariophysi</taxon>
        <taxon>Cypriniformes</taxon>
        <taxon>Cyprinidae</taxon>
        <taxon>Labeoninae</taxon>
        <taxon>Labeonini</taxon>
        <taxon>Cirrhinus</taxon>
    </lineage>
</organism>
<evidence type="ECO:0000313" key="2">
    <source>
        <dbReference type="Proteomes" id="UP001529510"/>
    </source>
</evidence>
<proteinExistence type="predicted"/>